<dbReference type="Pfam" id="PF00173">
    <property type="entry name" value="Cyt-b5"/>
    <property type="match status" value="1"/>
</dbReference>
<comment type="caution">
    <text evidence="17">The sequence shown here is derived from an EMBL/GenBank/DDBJ whole genome shotgun (WGS) entry which is preliminary data.</text>
</comment>
<dbReference type="GO" id="GO:0008482">
    <property type="term" value="F:sulfite oxidase activity"/>
    <property type="evidence" value="ECO:0007669"/>
    <property type="project" value="UniProtKB-EC"/>
</dbReference>
<dbReference type="Proteomes" id="UP000696280">
    <property type="component" value="Unassembled WGS sequence"/>
</dbReference>
<dbReference type="GO" id="GO:0005758">
    <property type="term" value="C:mitochondrial intermembrane space"/>
    <property type="evidence" value="ECO:0007669"/>
    <property type="project" value="UniProtKB-SubCell"/>
</dbReference>
<evidence type="ECO:0000259" key="16">
    <source>
        <dbReference type="PROSITE" id="PS50255"/>
    </source>
</evidence>
<dbReference type="InterPro" id="IPR014756">
    <property type="entry name" value="Ig_E-set"/>
</dbReference>
<keyword evidence="10" id="KW-0479">Metal-binding</keyword>
<comment type="cofactor">
    <cofactor evidence="2">
        <name>heme b</name>
        <dbReference type="ChEBI" id="CHEBI:60344"/>
    </cofactor>
</comment>
<dbReference type="GO" id="GO:0030151">
    <property type="term" value="F:molybdenum ion binding"/>
    <property type="evidence" value="ECO:0007669"/>
    <property type="project" value="InterPro"/>
</dbReference>
<evidence type="ECO:0000256" key="7">
    <source>
        <dbReference type="ARBA" id="ARBA00015499"/>
    </source>
</evidence>
<dbReference type="InterPro" id="IPR005066">
    <property type="entry name" value="MoCF_OxRdtse_dimer"/>
</dbReference>
<evidence type="ECO:0000256" key="1">
    <source>
        <dbReference type="ARBA" id="ARBA00001924"/>
    </source>
</evidence>
<comment type="catalytic activity">
    <reaction evidence="14">
        <text>nitrite + NADP(+) + H2O = nitrate + NADPH + H(+)</text>
        <dbReference type="Rhea" id="RHEA:19061"/>
        <dbReference type="ChEBI" id="CHEBI:15377"/>
        <dbReference type="ChEBI" id="CHEBI:15378"/>
        <dbReference type="ChEBI" id="CHEBI:16301"/>
        <dbReference type="ChEBI" id="CHEBI:17632"/>
        <dbReference type="ChEBI" id="CHEBI:57783"/>
        <dbReference type="ChEBI" id="CHEBI:58349"/>
        <dbReference type="EC" id="1.7.1.3"/>
    </reaction>
</comment>
<dbReference type="Gene3D" id="3.90.420.10">
    <property type="entry name" value="Oxidoreductase, molybdopterin-binding domain"/>
    <property type="match status" value="1"/>
</dbReference>
<name>A0A9N9PSE8_9HELO</name>
<feature type="region of interest" description="Disordered" evidence="15">
    <location>
        <begin position="188"/>
        <end position="221"/>
    </location>
</feature>
<dbReference type="InterPro" id="IPR036374">
    <property type="entry name" value="OxRdtase_Mopterin-bd_sf"/>
</dbReference>
<dbReference type="EC" id="1.7.1.3" evidence="6"/>
<dbReference type="SUPFAM" id="SSF56524">
    <property type="entry name" value="Oxidoreductase molybdopterin-binding domain"/>
    <property type="match status" value="1"/>
</dbReference>
<dbReference type="GO" id="GO:0043546">
    <property type="term" value="F:molybdopterin cofactor binding"/>
    <property type="evidence" value="ECO:0007669"/>
    <property type="project" value="TreeGrafter"/>
</dbReference>
<keyword evidence="13" id="KW-0496">Mitochondrion</keyword>
<evidence type="ECO:0000256" key="13">
    <source>
        <dbReference type="ARBA" id="ARBA00023128"/>
    </source>
</evidence>
<dbReference type="PANTHER" id="PTHR19372:SF7">
    <property type="entry name" value="SULFITE OXIDASE, MITOCHONDRIAL"/>
    <property type="match status" value="1"/>
</dbReference>
<accession>A0A9N9PSE8</accession>
<dbReference type="AlphaFoldDB" id="A0A9N9PSE8"/>
<gene>
    <name evidence="17" type="ORF">HYFRA_00003526</name>
</gene>
<dbReference type="InterPro" id="IPR036400">
    <property type="entry name" value="Cyt_B5-like_heme/steroid_sf"/>
</dbReference>
<dbReference type="SUPFAM" id="SSF55856">
    <property type="entry name" value="Cytochrome b5-like heme/steroid binding domain"/>
    <property type="match status" value="1"/>
</dbReference>
<evidence type="ECO:0000256" key="8">
    <source>
        <dbReference type="ARBA" id="ARBA00022505"/>
    </source>
</evidence>
<comment type="cofactor">
    <cofactor evidence="1">
        <name>Mo-molybdopterin</name>
        <dbReference type="ChEBI" id="CHEBI:71302"/>
    </cofactor>
</comment>
<evidence type="ECO:0000256" key="12">
    <source>
        <dbReference type="ARBA" id="ARBA00023004"/>
    </source>
</evidence>
<comment type="subcellular location">
    <subcellularLocation>
        <location evidence="3">Mitochondrion intermembrane space</location>
    </subcellularLocation>
</comment>
<dbReference type="SUPFAM" id="SSF81296">
    <property type="entry name" value="E set domains"/>
    <property type="match status" value="1"/>
</dbReference>
<proteinExistence type="predicted"/>
<dbReference type="EC" id="1.8.3.1" evidence="5"/>
<dbReference type="InterPro" id="IPR001199">
    <property type="entry name" value="Cyt_B5-like_heme/steroid-bd"/>
</dbReference>
<dbReference type="SMART" id="SM01117">
    <property type="entry name" value="Cyt-b5"/>
    <property type="match status" value="1"/>
</dbReference>
<feature type="domain" description="Cytochrome b5 heme-binding" evidence="16">
    <location>
        <begin position="104"/>
        <end position="182"/>
    </location>
</feature>
<keyword evidence="18" id="KW-1185">Reference proteome</keyword>
<dbReference type="PANTHER" id="PTHR19372">
    <property type="entry name" value="SULFITE REDUCTASE"/>
    <property type="match status" value="1"/>
</dbReference>
<dbReference type="EMBL" id="CAJVRL010000049">
    <property type="protein sequence ID" value="CAG8953318.1"/>
    <property type="molecule type" value="Genomic_DNA"/>
</dbReference>
<comment type="pathway">
    <text evidence="4">Energy metabolism; sulfur metabolism.</text>
</comment>
<dbReference type="Gene3D" id="3.10.120.10">
    <property type="entry name" value="Cytochrome b5-like heme/steroid binding domain"/>
    <property type="match status" value="1"/>
</dbReference>
<evidence type="ECO:0000256" key="4">
    <source>
        <dbReference type="ARBA" id="ARBA00004971"/>
    </source>
</evidence>
<dbReference type="Gene3D" id="2.60.40.650">
    <property type="match status" value="1"/>
</dbReference>
<dbReference type="PRINTS" id="PR00407">
    <property type="entry name" value="EUMOPTERIN"/>
</dbReference>
<organism evidence="17 18">
    <name type="scientific">Hymenoscyphus fraxineus</name>
    <dbReference type="NCBI Taxonomy" id="746836"/>
    <lineage>
        <taxon>Eukaryota</taxon>
        <taxon>Fungi</taxon>
        <taxon>Dikarya</taxon>
        <taxon>Ascomycota</taxon>
        <taxon>Pezizomycotina</taxon>
        <taxon>Leotiomycetes</taxon>
        <taxon>Helotiales</taxon>
        <taxon>Helotiaceae</taxon>
        <taxon>Hymenoscyphus</taxon>
    </lineage>
</organism>
<dbReference type="FunFam" id="3.90.420.10:FF:000002">
    <property type="entry name" value="sulfite oxidase, mitochondrial"/>
    <property type="match status" value="1"/>
</dbReference>
<dbReference type="GO" id="GO:0006790">
    <property type="term" value="P:sulfur compound metabolic process"/>
    <property type="evidence" value="ECO:0007669"/>
    <property type="project" value="TreeGrafter"/>
</dbReference>
<dbReference type="OrthoDB" id="10051395at2759"/>
<dbReference type="GO" id="GO:0050464">
    <property type="term" value="F:nitrate reductase (NADPH) activity"/>
    <property type="evidence" value="ECO:0007669"/>
    <property type="project" value="UniProtKB-EC"/>
</dbReference>
<dbReference type="InterPro" id="IPR000572">
    <property type="entry name" value="OxRdtase_Mopterin-bd_dom"/>
</dbReference>
<dbReference type="FunFam" id="3.10.120.10:FF:000007">
    <property type="entry name" value="Sulfite oxidase, mitochondrial"/>
    <property type="match status" value="1"/>
</dbReference>
<evidence type="ECO:0000256" key="2">
    <source>
        <dbReference type="ARBA" id="ARBA00001970"/>
    </source>
</evidence>
<evidence type="ECO:0000256" key="5">
    <source>
        <dbReference type="ARBA" id="ARBA00012505"/>
    </source>
</evidence>
<evidence type="ECO:0000256" key="3">
    <source>
        <dbReference type="ARBA" id="ARBA00004569"/>
    </source>
</evidence>
<evidence type="ECO:0000256" key="10">
    <source>
        <dbReference type="ARBA" id="ARBA00022723"/>
    </source>
</evidence>
<dbReference type="Pfam" id="PF03404">
    <property type="entry name" value="Mo-co_dimer"/>
    <property type="match status" value="1"/>
</dbReference>
<evidence type="ECO:0000256" key="15">
    <source>
        <dbReference type="SAM" id="MobiDB-lite"/>
    </source>
</evidence>
<dbReference type="PROSITE" id="PS50255">
    <property type="entry name" value="CYTOCHROME_B5_2"/>
    <property type="match status" value="1"/>
</dbReference>
<dbReference type="GO" id="GO:0020037">
    <property type="term" value="F:heme binding"/>
    <property type="evidence" value="ECO:0007669"/>
    <property type="project" value="TreeGrafter"/>
</dbReference>
<evidence type="ECO:0000256" key="14">
    <source>
        <dbReference type="ARBA" id="ARBA00049155"/>
    </source>
</evidence>
<evidence type="ECO:0000256" key="6">
    <source>
        <dbReference type="ARBA" id="ARBA00012673"/>
    </source>
</evidence>
<keyword evidence="11" id="KW-0560">Oxidoreductase</keyword>
<feature type="compositionally biased region" description="Basic and acidic residues" evidence="15">
    <location>
        <begin position="199"/>
        <end position="210"/>
    </location>
</feature>
<keyword evidence="12" id="KW-0408">Iron</keyword>
<keyword evidence="8" id="KW-0500">Molybdenum</keyword>
<evidence type="ECO:0000256" key="9">
    <source>
        <dbReference type="ARBA" id="ARBA00022617"/>
    </source>
</evidence>
<evidence type="ECO:0000256" key="11">
    <source>
        <dbReference type="ARBA" id="ARBA00023002"/>
    </source>
</evidence>
<protein>
    <recommendedName>
        <fullName evidence="7">Nitrate reductase [NADPH]</fullName>
        <ecNumber evidence="6">1.7.1.3</ecNumber>
        <ecNumber evidence="5">1.8.3.1</ecNumber>
    </recommendedName>
</protein>
<sequence length="583" mass="65225">MQATRIRSGVAASRLLELGSGRWTATTVPTSSTKFSGIKSNIRITKQPKFQSRCFHTRQNTPIRPNLSTQYARLLLGFVPVLFFLSSLQNLEAESPDKLDDVFERKIRLSEVKKHGPTSERPWVIRGVKVYDITDWIQGHPGGEVILRAAGGSVDPYWKIFSIHQKQEVYDILEMYLIGAVDPQDLKDGAVPSDNIEDPFEHDPKRDPKLHQHTSRPCNAETPGEALATFITPNNIFYVRNHMWVPSLPPNTHLTIELPDGEEVTYTLKELKEKFEQHTITSTLQCSGNRRAHMTSSCGNTSGLQWQVGAIGTATWTGPYLRDILSHAGFPVSSPPPDAKHIQFLGHEAYGSSIPVQKALSPNGDVIIAHSMNHQPIPKDHGYPLRVIVPGHVAARSVKWLKSIVISDEESTSQWQRRDYKCFGPNEVGSENWETAKSIQEMPVNSAVTSVTPRKEGGFLVKGWAYSGGGREIVRVDVSTDDGKSWNQATLEVPEANMGSKYWAWKQWQYTIDTPKGGSTQSTSTEKEKMILAVKATDEAYNTQPKDFQPIYNARGNLAIAWHRLPVEDAVSVAKKERGGWWR</sequence>
<reference evidence="17" key="1">
    <citation type="submission" date="2021-07" db="EMBL/GenBank/DDBJ databases">
        <authorList>
            <person name="Durling M."/>
        </authorList>
    </citation>
    <scope>NUCLEOTIDE SEQUENCE</scope>
</reference>
<dbReference type="Pfam" id="PF00174">
    <property type="entry name" value="Oxidored_molyb"/>
    <property type="match status" value="1"/>
</dbReference>
<evidence type="ECO:0000313" key="18">
    <source>
        <dbReference type="Proteomes" id="UP000696280"/>
    </source>
</evidence>
<dbReference type="InterPro" id="IPR008335">
    <property type="entry name" value="Mopterin_OxRdtase_euk"/>
</dbReference>
<keyword evidence="9" id="KW-0349">Heme</keyword>
<evidence type="ECO:0000313" key="17">
    <source>
        <dbReference type="EMBL" id="CAG8953318.1"/>
    </source>
</evidence>